<accession>A0A016WE58</accession>
<keyword evidence="2" id="KW-1185">Reference proteome</keyword>
<protein>
    <submittedName>
        <fullName evidence="1">Uncharacterized protein</fullName>
    </submittedName>
</protein>
<proteinExistence type="predicted"/>
<dbReference type="Proteomes" id="UP000024635">
    <property type="component" value="Unassembled WGS sequence"/>
</dbReference>
<dbReference type="EMBL" id="JARK01000358">
    <property type="protein sequence ID" value="EYC37901.1"/>
    <property type="molecule type" value="Genomic_DNA"/>
</dbReference>
<reference evidence="2" key="1">
    <citation type="journal article" date="2015" name="Nat. Genet.">
        <title>The genome and transcriptome of the zoonotic hookworm Ancylostoma ceylanicum identify infection-specific gene families.</title>
        <authorList>
            <person name="Schwarz E.M."/>
            <person name="Hu Y."/>
            <person name="Antoshechkin I."/>
            <person name="Miller M.M."/>
            <person name="Sternberg P.W."/>
            <person name="Aroian R.V."/>
        </authorList>
    </citation>
    <scope>NUCLEOTIDE SEQUENCE</scope>
    <source>
        <strain evidence="2">HY135</strain>
    </source>
</reference>
<evidence type="ECO:0000313" key="2">
    <source>
        <dbReference type="Proteomes" id="UP000024635"/>
    </source>
</evidence>
<dbReference type="AlphaFoldDB" id="A0A016WE58"/>
<evidence type="ECO:0000313" key="1">
    <source>
        <dbReference type="EMBL" id="EYC37901.1"/>
    </source>
</evidence>
<comment type="caution">
    <text evidence="1">The sequence shown here is derived from an EMBL/GenBank/DDBJ whole genome shotgun (WGS) entry which is preliminary data.</text>
</comment>
<name>A0A016WE58_9BILA</name>
<gene>
    <name evidence="1" type="primary">Acey_s0758.g2109</name>
    <name evidence="1" type="ORF">Y032_0758g2109</name>
</gene>
<sequence>MVIKVFRLSEVRRVQYYAMSVQNLESVSYKTSVICVCSYAMCNLDLLLGRHPESIEHLNVLPRPAWNPIDSIDDCKAD</sequence>
<organism evidence="1 2">
    <name type="scientific">Ancylostoma ceylanicum</name>
    <dbReference type="NCBI Taxonomy" id="53326"/>
    <lineage>
        <taxon>Eukaryota</taxon>
        <taxon>Metazoa</taxon>
        <taxon>Ecdysozoa</taxon>
        <taxon>Nematoda</taxon>
        <taxon>Chromadorea</taxon>
        <taxon>Rhabditida</taxon>
        <taxon>Rhabditina</taxon>
        <taxon>Rhabditomorpha</taxon>
        <taxon>Strongyloidea</taxon>
        <taxon>Ancylostomatidae</taxon>
        <taxon>Ancylostomatinae</taxon>
        <taxon>Ancylostoma</taxon>
    </lineage>
</organism>